<feature type="region of interest" description="Disordered" evidence="1">
    <location>
        <begin position="75"/>
        <end position="109"/>
    </location>
</feature>
<reference evidence="2" key="1">
    <citation type="journal article" date="2023" name="Science">
        <title>Genome structures resolve the early diversification of teleost fishes.</title>
        <authorList>
            <person name="Parey E."/>
            <person name="Louis A."/>
            <person name="Montfort J."/>
            <person name="Bouchez O."/>
            <person name="Roques C."/>
            <person name="Iampietro C."/>
            <person name="Lluch J."/>
            <person name="Castinel A."/>
            <person name="Donnadieu C."/>
            <person name="Desvignes T."/>
            <person name="Floi Bucao C."/>
            <person name="Jouanno E."/>
            <person name="Wen M."/>
            <person name="Mejri S."/>
            <person name="Dirks R."/>
            <person name="Jansen H."/>
            <person name="Henkel C."/>
            <person name="Chen W.J."/>
            <person name="Zahm M."/>
            <person name="Cabau C."/>
            <person name="Klopp C."/>
            <person name="Thompson A.W."/>
            <person name="Robinson-Rechavi M."/>
            <person name="Braasch I."/>
            <person name="Lecointre G."/>
            <person name="Bobe J."/>
            <person name="Postlethwait J.H."/>
            <person name="Berthelot C."/>
            <person name="Roest Crollius H."/>
            <person name="Guiguen Y."/>
        </authorList>
    </citation>
    <scope>NUCLEOTIDE SEQUENCE</scope>
    <source>
        <strain evidence="2">NC1722</strain>
    </source>
</reference>
<feature type="compositionally biased region" description="Basic and acidic residues" evidence="1">
    <location>
        <begin position="38"/>
        <end position="47"/>
    </location>
</feature>
<organism evidence="2 3">
    <name type="scientific">Aldrovandia affinis</name>
    <dbReference type="NCBI Taxonomy" id="143900"/>
    <lineage>
        <taxon>Eukaryota</taxon>
        <taxon>Metazoa</taxon>
        <taxon>Chordata</taxon>
        <taxon>Craniata</taxon>
        <taxon>Vertebrata</taxon>
        <taxon>Euteleostomi</taxon>
        <taxon>Actinopterygii</taxon>
        <taxon>Neopterygii</taxon>
        <taxon>Teleostei</taxon>
        <taxon>Notacanthiformes</taxon>
        <taxon>Halosauridae</taxon>
        <taxon>Aldrovandia</taxon>
    </lineage>
</organism>
<comment type="caution">
    <text evidence="2">The sequence shown here is derived from an EMBL/GenBank/DDBJ whole genome shotgun (WGS) entry which is preliminary data.</text>
</comment>
<proteinExistence type="predicted"/>
<evidence type="ECO:0000313" key="3">
    <source>
        <dbReference type="Proteomes" id="UP001221898"/>
    </source>
</evidence>
<evidence type="ECO:0000313" key="2">
    <source>
        <dbReference type="EMBL" id="KAJ8406295.1"/>
    </source>
</evidence>
<dbReference type="AlphaFoldDB" id="A0AAD7SPD0"/>
<dbReference type="EMBL" id="JAINUG010000044">
    <property type="protein sequence ID" value="KAJ8406295.1"/>
    <property type="molecule type" value="Genomic_DNA"/>
</dbReference>
<dbReference type="Proteomes" id="UP001221898">
    <property type="component" value="Unassembled WGS sequence"/>
</dbReference>
<gene>
    <name evidence="2" type="ORF">AAFF_G00305260</name>
</gene>
<accession>A0AAD7SPD0</accession>
<evidence type="ECO:0000256" key="1">
    <source>
        <dbReference type="SAM" id="MobiDB-lite"/>
    </source>
</evidence>
<protein>
    <submittedName>
        <fullName evidence="2">Uncharacterized protein</fullName>
    </submittedName>
</protein>
<name>A0AAD7SPD0_9TELE</name>
<feature type="region of interest" description="Disordered" evidence="1">
    <location>
        <begin position="24"/>
        <end position="58"/>
    </location>
</feature>
<keyword evidence="3" id="KW-1185">Reference proteome</keyword>
<sequence>MRPAHPVTVAMATNQLLSVRLGGHAGAGEASARQLGSRQRDSDEAKLKASSWPPHNGHVVAARDEVTSNGIQTAHRTVKSAANSPRARPSVLTLTGRSARRRFQLEGER</sequence>